<sequence>MMKAHIRAVSGWQPFSPKRYGEWARTQRETGCCIVPTTYWVEQIRLVAPELRCLTFDSFIRKCQQRVNDMELVHHEWKWAMANEANATGRKNEQIINSYLQYKRFGECRLPDSLRFLKPEFAKIKAIEEKRRWKTIEDDYNAFARKPASLPYDDIVVEGFHDFSVNQLEALERMVKEGVGLTIYLNREAKAAISELVKIGFTVEDVDRQPVTDGQTGCLSLYKAVTEEEEHIGLIEHILTSNTPLPNIAVLFTKSDARAAFMAKAKQEGLPIAASNRSYLADTPFYLWVKEALLTPLPSKEARLGAVDSLFAVLGITGRRCLRAKQALYAGYGTGDSEVDFFLNQIGKSPLAEGNTIAEKAALLVDMLTKMEERTDIPYAPTVKQAFLALDGISYAKVETTEDGFRQWFQTFAQTLVIGEEPKPKEGISVLSWADVAAFQGSTVYVAGLALGTFPHPYSLLGYFQESDLTEINKRGVPLTSRTRSVQALQFQQLINSGMDVYASYVCGLDRDSPALPSPFLLDFQLVGFWNYQNRLNNGIGTYSRKDGTAYRGELGHFQKRLQHLQLGQEWLSDAQQAKEKAKPAVAVTAFEAYARCPFRYGLEWLLGIKPPAGQNEGLPANKIGTLIHQCIETLYRHKLNVIGKPFSTLSEAEKDEVPHWLESEWRRRFNEDIVPFVPYMNRFELEQEETWWANKLRLWWEAERARFWDRKELADAYIEGLEVPIVLEDFPLGTTKLKVTGKIDRVDVANGEKVLYDYKTGKAALKLEEASHGTKLQLPMYSYIIGKQSPVAGATYISLLDPGKRAGNGVWKPEHVGKQSIFGVSAQCRNKEDALGEEAFMEKWHIHERLQELWEGMQTNMPVAPLDCAASCPYKAICRVTEEQKREAQHAIQQRTKASN</sequence>
<dbReference type="Pfam" id="PF12705">
    <property type="entry name" value="PDDEXK_1"/>
    <property type="match status" value="1"/>
</dbReference>
<dbReference type="InterPro" id="IPR011604">
    <property type="entry name" value="PDDEXK-like_dom_sf"/>
</dbReference>
<evidence type="ECO:0000256" key="8">
    <source>
        <dbReference type="ARBA" id="ARBA00023125"/>
    </source>
</evidence>
<keyword evidence="5" id="KW-0347">Helicase</keyword>
<dbReference type="InterPro" id="IPR011335">
    <property type="entry name" value="Restrct_endonuc-II-like"/>
</dbReference>
<dbReference type="SUPFAM" id="SSF52540">
    <property type="entry name" value="P-loop containing nucleoside triphosphate hydrolases"/>
    <property type="match status" value="1"/>
</dbReference>
<dbReference type="GO" id="GO:0006281">
    <property type="term" value="P:DNA repair"/>
    <property type="evidence" value="ECO:0007669"/>
    <property type="project" value="UniProtKB-KW"/>
</dbReference>
<dbReference type="GO" id="GO:0003677">
    <property type="term" value="F:DNA binding"/>
    <property type="evidence" value="ECO:0007669"/>
    <property type="project" value="UniProtKB-KW"/>
</dbReference>
<evidence type="ECO:0000256" key="2">
    <source>
        <dbReference type="ARBA" id="ARBA00022741"/>
    </source>
</evidence>
<comment type="caution">
    <text evidence="11">The sequence shown here is derived from an EMBL/GenBank/DDBJ whole genome shotgun (WGS) entry which is preliminary data.</text>
</comment>
<reference evidence="11 12" key="1">
    <citation type="submission" date="2017-07" db="EMBL/GenBank/DDBJ databases">
        <title>Isolation and whole genome analysis of endospore-forming bacteria from heroin.</title>
        <authorList>
            <person name="Kalinowski J."/>
            <person name="Ahrens B."/>
            <person name="Al-Dilaimi A."/>
            <person name="Winkler A."/>
            <person name="Wibberg D."/>
            <person name="Schleenbecker U."/>
            <person name="Ruckert C."/>
            <person name="Wolfel R."/>
            <person name="Grass G."/>
        </authorList>
    </citation>
    <scope>NUCLEOTIDE SEQUENCE [LARGE SCALE GENOMIC DNA]</scope>
    <source>
        <strain evidence="11 12">7539</strain>
    </source>
</reference>
<feature type="domain" description="PD-(D/E)XK endonuclease-like" evidence="10">
    <location>
        <begin position="586"/>
        <end position="880"/>
    </location>
</feature>
<dbReference type="AlphaFoldDB" id="A0A268P189"/>
<evidence type="ECO:0000259" key="10">
    <source>
        <dbReference type="Pfam" id="PF12705"/>
    </source>
</evidence>
<keyword evidence="7" id="KW-0067">ATP-binding</keyword>
<dbReference type="GO" id="GO:0004386">
    <property type="term" value="F:helicase activity"/>
    <property type="evidence" value="ECO:0007669"/>
    <property type="project" value="UniProtKB-KW"/>
</dbReference>
<dbReference type="SUPFAM" id="SSF52980">
    <property type="entry name" value="Restriction endonuclease-like"/>
    <property type="match status" value="1"/>
</dbReference>
<dbReference type="Proteomes" id="UP000216207">
    <property type="component" value="Unassembled WGS sequence"/>
</dbReference>
<name>A0A268P189_SHOCL</name>
<keyword evidence="6" id="KW-0269">Exonuclease</keyword>
<evidence type="ECO:0000313" key="11">
    <source>
        <dbReference type="EMBL" id="PAE89502.1"/>
    </source>
</evidence>
<keyword evidence="4" id="KW-0378">Hydrolase</keyword>
<evidence type="ECO:0000256" key="1">
    <source>
        <dbReference type="ARBA" id="ARBA00022722"/>
    </source>
</evidence>
<evidence type="ECO:0000256" key="6">
    <source>
        <dbReference type="ARBA" id="ARBA00022839"/>
    </source>
</evidence>
<keyword evidence="2" id="KW-0547">Nucleotide-binding</keyword>
<dbReference type="GO" id="GO:0005524">
    <property type="term" value="F:ATP binding"/>
    <property type="evidence" value="ECO:0007669"/>
    <property type="project" value="UniProtKB-KW"/>
</dbReference>
<accession>A0A268P189</accession>
<evidence type="ECO:0000256" key="9">
    <source>
        <dbReference type="ARBA" id="ARBA00023204"/>
    </source>
</evidence>
<dbReference type="GO" id="GO:0004527">
    <property type="term" value="F:exonuclease activity"/>
    <property type="evidence" value="ECO:0007669"/>
    <property type="project" value="UniProtKB-KW"/>
</dbReference>
<keyword evidence="8" id="KW-0238">DNA-binding</keyword>
<evidence type="ECO:0000256" key="5">
    <source>
        <dbReference type="ARBA" id="ARBA00022806"/>
    </source>
</evidence>
<keyword evidence="1" id="KW-0540">Nuclease</keyword>
<keyword evidence="9" id="KW-0234">DNA repair</keyword>
<keyword evidence="3" id="KW-0227">DNA damage</keyword>
<gene>
    <name evidence="11" type="ORF">CHH72_07640</name>
</gene>
<protein>
    <recommendedName>
        <fullName evidence="10">PD-(D/E)XK endonuclease-like domain-containing protein</fullName>
    </recommendedName>
</protein>
<evidence type="ECO:0000256" key="4">
    <source>
        <dbReference type="ARBA" id="ARBA00022801"/>
    </source>
</evidence>
<dbReference type="InterPro" id="IPR027417">
    <property type="entry name" value="P-loop_NTPase"/>
</dbReference>
<dbReference type="Gene3D" id="3.90.320.10">
    <property type="match status" value="1"/>
</dbReference>
<dbReference type="InterPro" id="IPR038726">
    <property type="entry name" value="PDDEXK_AddAB-type"/>
</dbReference>
<evidence type="ECO:0000256" key="7">
    <source>
        <dbReference type="ARBA" id="ARBA00022840"/>
    </source>
</evidence>
<dbReference type="EMBL" id="NPCC01000008">
    <property type="protein sequence ID" value="PAE89502.1"/>
    <property type="molecule type" value="Genomic_DNA"/>
</dbReference>
<proteinExistence type="predicted"/>
<evidence type="ECO:0000256" key="3">
    <source>
        <dbReference type="ARBA" id="ARBA00022763"/>
    </source>
</evidence>
<evidence type="ECO:0000313" key="12">
    <source>
        <dbReference type="Proteomes" id="UP000216207"/>
    </source>
</evidence>
<organism evidence="11 12">
    <name type="scientific">Shouchella clausii</name>
    <name type="common">Alkalihalobacillus clausii</name>
    <dbReference type="NCBI Taxonomy" id="79880"/>
    <lineage>
        <taxon>Bacteria</taxon>
        <taxon>Bacillati</taxon>
        <taxon>Bacillota</taxon>
        <taxon>Bacilli</taxon>
        <taxon>Bacillales</taxon>
        <taxon>Bacillaceae</taxon>
        <taxon>Shouchella</taxon>
    </lineage>
</organism>